<dbReference type="InterPro" id="IPR023395">
    <property type="entry name" value="MCP_dom_sf"/>
</dbReference>
<keyword evidence="3" id="KW-0472">Membrane</keyword>
<gene>
    <name evidence="4" type="ORF">CCMP2556_LOCUS31243</name>
</gene>
<evidence type="ECO:0000256" key="2">
    <source>
        <dbReference type="ARBA" id="ARBA00022692"/>
    </source>
</evidence>
<accession>A0ABP0NII3</accession>
<keyword evidence="5" id="KW-1185">Reference proteome</keyword>
<evidence type="ECO:0000313" key="4">
    <source>
        <dbReference type="EMBL" id="CAK9063581.1"/>
    </source>
</evidence>
<comment type="caution">
    <text evidence="4">The sequence shown here is derived from an EMBL/GenBank/DDBJ whole genome shotgun (WGS) entry which is preliminary data.</text>
</comment>
<dbReference type="EMBL" id="CAXAMN010021806">
    <property type="protein sequence ID" value="CAK9063581.1"/>
    <property type="molecule type" value="Genomic_DNA"/>
</dbReference>
<dbReference type="PANTHER" id="PTHR47567">
    <property type="entry name" value="MITOCHONDRIAL SUBSTRATE/SOLUTE CARRIER"/>
    <property type="match status" value="1"/>
</dbReference>
<dbReference type="SUPFAM" id="SSF103506">
    <property type="entry name" value="Mitochondrial carrier"/>
    <property type="match status" value="1"/>
</dbReference>
<dbReference type="Proteomes" id="UP001642484">
    <property type="component" value="Unassembled WGS sequence"/>
</dbReference>
<dbReference type="InterPro" id="IPR018108">
    <property type="entry name" value="MCP_transmembrane"/>
</dbReference>
<dbReference type="PANTHER" id="PTHR47567:SF1">
    <property type="entry name" value="NAD-DEPENDENT EPIMERASE_DEHYDRATASE DOMAIN-CONTAINING PROTEIN"/>
    <property type="match status" value="1"/>
</dbReference>
<reference evidence="4 5" key="1">
    <citation type="submission" date="2024-02" db="EMBL/GenBank/DDBJ databases">
        <authorList>
            <person name="Chen Y."/>
            <person name="Shah S."/>
            <person name="Dougan E. K."/>
            <person name="Thang M."/>
            <person name="Chan C."/>
        </authorList>
    </citation>
    <scope>NUCLEOTIDE SEQUENCE [LARGE SCALE GENOMIC DNA]</scope>
</reference>
<dbReference type="Pfam" id="PF00153">
    <property type="entry name" value="Mito_carr"/>
    <property type="match status" value="1"/>
</dbReference>
<evidence type="ECO:0000313" key="5">
    <source>
        <dbReference type="Proteomes" id="UP001642484"/>
    </source>
</evidence>
<sequence>MAGQPLWAKTVSSAVAEKSSLGQVLILALQKAWRSGSAGFVAGTMQVLAFMWLRTAMNYQYKFGGTLLEVLKKLWAEGGLPRLYQGLFPWAIFQAPLSRFGDVAANDMVLVLIPALLPQVPVSISTFVGSLSSAAWRIVITPVDTCKTILQTDGSKGWVMLKEKMAKGGVTVLWAGWEGNYMANVIGNYPWFATMNVLQKHVPVPEGNFMKLVRQRMHSEHQLECLHWSNCLVDQRCGGEFHSSDQDQKTNQQRQLQLLLRDATDHRKGRDLGCVLPRTEHSSFHQHLAKCLFYRALEVPLIEVEAVRATLQDAEMGYQPGTFGQQAMQNQDKSLEHRVPQFETEGFIWGPTKKKSCATSCLHR</sequence>
<name>A0ABP0NII3_9DINO</name>
<proteinExistence type="predicted"/>
<protein>
    <submittedName>
        <fullName evidence="4">Uncharacterized protein</fullName>
    </submittedName>
</protein>
<evidence type="ECO:0000256" key="1">
    <source>
        <dbReference type="ARBA" id="ARBA00004141"/>
    </source>
</evidence>
<organism evidence="4 5">
    <name type="scientific">Durusdinium trenchii</name>
    <dbReference type="NCBI Taxonomy" id="1381693"/>
    <lineage>
        <taxon>Eukaryota</taxon>
        <taxon>Sar</taxon>
        <taxon>Alveolata</taxon>
        <taxon>Dinophyceae</taxon>
        <taxon>Suessiales</taxon>
        <taxon>Symbiodiniaceae</taxon>
        <taxon>Durusdinium</taxon>
    </lineage>
</organism>
<keyword evidence="2" id="KW-0812">Transmembrane</keyword>
<evidence type="ECO:0000256" key="3">
    <source>
        <dbReference type="ARBA" id="ARBA00023136"/>
    </source>
</evidence>
<dbReference type="Gene3D" id="1.50.40.10">
    <property type="entry name" value="Mitochondrial carrier domain"/>
    <property type="match status" value="1"/>
</dbReference>
<comment type="subcellular location">
    <subcellularLocation>
        <location evidence="1">Membrane</location>
        <topology evidence="1">Multi-pass membrane protein</topology>
    </subcellularLocation>
</comment>